<keyword evidence="2" id="KW-1185">Reference proteome</keyword>
<evidence type="ECO:0000256" key="1">
    <source>
        <dbReference type="SAM" id="MobiDB-lite"/>
    </source>
</evidence>
<organism evidence="2 3">
    <name type="scientific">Durio zibethinus</name>
    <name type="common">Durian</name>
    <dbReference type="NCBI Taxonomy" id="66656"/>
    <lineage>
        <taxon>Eukaryota</taxon>
        <taxon>Viridiplantae</taxon>
        <taxon>Streptophyta</taxon>
        <taxon>Embryophyta</taxon>
        <taxon>Tracheophyta</taxon>
        <taxon>Spermatophyta</taxon>
        <taxon>Magnoliopsida</taxon>
        <taxon>eudicotyledons</taxon>
        <taxon>Gunneridae</taxon>
        <taxon>Pentapetalae</taxon>
        <taxon>rosids</taxon>
        <taxon>malvids</taxon>
        <taxon>Malvales</taxon>
        <taxon>Malvaceae</taxon>
        <taxon>Helicteroideae</taxon>
        <taxon>Durio</taxon>
    </lineage>
</organism>
<dbReference type="GeneID" id="111309555"/>
<dbReference type="GO" id="GO:0033314">
    <property type="term" value="P:mitotic DNA replication checkpoint signaling"/>
    <property type="evidence" value="ECO:0007669"/>
    <property type="project" value="InterPro"/>
</dbReference>
<feature type="compositionally biased region" description="Basic and acidic residues" evidence="1">
    <location>
        <begin position="857"/>
        <end position="871"/>
    </location>
</feature>
<feature type="compositionally biased region" description="Basic and acidic residues" evidence="1">
    <location>
        <begin position="890"/>
        <end position="901"/>
    </location>
</feature>
<dbReference type="Proteomes" id="UP000515121">
    <property type="component" value="Unplaced"/>
</dbReference>
<dbReference type="PANTHER" id="PTHR21556:SF2">
    <property type="entry name" value="TRESLIN"/>
    <property type="match status" value="1"/>
</dbReference>
<dbReference type="GO" id="GO:0005634">
    <property type="term" value="C:nucleus"/>
    <property type="evidence" value="ECO:0007669"/>
    <property type="project" value="InterPro"/>
</dbReference>
<accession>A0A6P6AHN8</accession>
<feature type="region of interest" description="Disordered" evidence="1">
    <location>
        <begin position="853"/>
        <end position="901"/>
    </location>
</feature>
<dbReference type="GO" id="GO:0006260">
    <property type="term" value="P:DNA replication"/>
    <property type="evidence" value="ECO:0007669"/>
    <property type="project" value="InterPro"/>
</dbReference>
<name>A0A6P6AHN8_DURZI</name>
<sequence length="1012" mass="115360">MAAEAIDPFPNYSKTQRIVLLIDLNPLLQIQDPNPYIKTLISSFKTLLSFPPLSSSLFSFRPFFSSLSPLLSSSKLPFPSLSLSFNHPDSTLHSLTHFLTSLPTIINKASFPLYPSRALNLAASLRQLVHDYAWDPLIPDPVAGTLFNSDSSLLIRSNLVILLSPVYRDLNWLHEFFDVEMDDECLRDLGAFVKEFRGVFEGVNDAFVSRDIHCCWVDLKFKSWENEDFENLGFEFLESGIRSLSWGFCSTESIVLGSALVPFGLIYPMIVVSSNCFPGFDFNDDSGRRRNVQLSLEILDANGKPLECKCCELGFVNFKTCSRSKQGDVLFTPEVSNPQMRADDQKNNSLLDHYFDGVTKVRVKALRMNDECEKFEGCFLNPIIVVESLGKSWKDPKDHSGEFYADRVLQILARDMGESLVRKPVPIWQIFLSFLYREGYWALVSFSDGNIDLYTGILKPFTVFSAMLCIIDDGFLPNKLLEYGRVDLAACVAKRDNETNKLYVHSKNSAGFLKSQSHSSPSHKFAAKRKKNKKKLRLLHDFTWSAFCQAAAEHLAIDLEASYFSRDCNNSKKLKFLKCWMKQVQKCSSSSLKIPESAKPDQDATEEINHRPIELPQDREQLASYSQSAGEGFSRMLDEAGNDFCSGTIENFFNSLPIKIKQGIESGEVELGALAERLVSSTIYWLYQKNKMEGIWESQTSLVKANDACASKAAVELIELLLREPKDLAAMHKMRDPSSQASDSRSSGSVSVSVVREYELQILFRMEILQSEVSATIEEPTKQKFVKQICSTLESIQCHLEGGFFGDWRLDKYVENIIKSRYYHSLRDVVDRIYKKMDLLLFDDEDELPNHLLNSEDSNRSWKEKPEEDVNYRNNEPVSIEDESPQLQKNDNKRSPRVIRTKEDALKLIQAQERRERARRFSSFTSWMPDLQRVWAPKQPKAMKPKSDPLRKLSKRKNRSRASYDMVCETPMTAKKRSSPCGNSIDDEEDNEDCRAHSHGPVSKALFQDDMQ</sequence>
<dbReference type="InterPro" id="IPR026153">
    <property type="entry name" value="Treslin"/>
</dbReference>
<reference evidence="3" key="1">
    <citation type="submission" date="2025-08" db="UniProtKB">
        <authorList>
            <consortium name="RefSeq"/>
        </authorList>
    </citation>
    <scope>IDENTIFICATION</scope>
    <source>
        <tissue evidence="3">Fruit stalk</tissue>
    </source>
</reference>
<dbReference type="GO" id="GO:0007095">
    <property type="term" value="P:mitotic G2 DNA damage checkpoint signaling"/>
    <property type="evidence" value="ECO:0007669"/>
    <property type="project" value="TreeGrafter"/>
</dbReference>
<gene>
    <name evidence="3" type="primary">LOC111309555</name>
</gene>
<dbReference type="GO" id="GO:0030174">
    <property type="term" value="P:regulation of DNA-templated DNA replication initiation"/>
    <property type="evidence" value="ECO:0007669"/>
    <property type="project" value="TreeGrafter"/>
</dbReference>
<proteinExistence type="predicted"/>
<evidence type="ECO:0000313" key="2">
    <source>
        <dbReference type="Proteomes" id="UP000515121"/>
    </source>
</evidence>
<protein>
    <submittedName>
        <fullName evidence="3">Uncharacterized protein LOC111309555 isoform X1</fullName>
    </submittedName>
</protein>
<dbReference type="GO" id="GO:0003682">
    <property type="term" value="F:chromatin binding"/>
    <property type="evidence" value="ECO:0007669"/>
    <property type="project" value="TreeGrafter"/>
</dbReference>
<dbReference type="KEGG" id="dzi:111309555"/>
<evidence type="ECO:0000313" key="3">
    <source>
        <dbReference type="RefSeq" id="XP_022764321.1"/>
    </source>
</evidence>
<feature type="region of interest" description="Disordered" evidence="1">
    <location>
        <begin position="938"/>
        <end position="1012"/>
    </location>
</feature>
<dbReference type="AlphaFoldDB" id="A0A6P6AHN8"/>
<dbReference type="RefSeq" id="XP_022764321.1">
    <property type="nucleotide sequence ID" value="XM_022908586.1"/>
</dbReference>
<dbReference type="PANTHER" id="PTHR21556">
    <property type="entry name" value="TRESLIN"/>
    <property type="match status" value="1"/>
</dbReference>
<dbReference type="OrthoDB" id="1913152at2759"/>
<dbReference type="GO" id="GO:0010212">
    <property type="term" value="P:response to ionizing radiation"/>
    <property type="evidence" value="ECO:0007669"/>
    <property type="project" value="InterPro"/>
</dbReference>